<dbReference type="SUPFAM" id="SSF81296">
    <property type="entry name" value="E set domains"/>
    <property type="match status" value="6"/>
</dbReference>
<keyword evidence="3" id="KW-0472">Membrane</keyword>
<evidence type="ECO:0000256" key="2">
    <source>
        <dbReference type="SAM" id="MobiDB-lite"/>
    </source>
</evidence>
<dbReference type="InterPro" id="IPR013783">
    <property type="entry name" value="Ig-like_fold"/>
</dbReference>
<feature type="chain" id="PRO_5030722397" description="IPT/TIG domain-containing protein" evidence="4">
    <location>
        <begin position="23"/>
        <end position="694"/>
    </location>
</feature>
<dbReference type="EMBL" id="HBKN01028609">
    <property type="protein sequence ID" value="CAE2312427.1"/>
    <property type="molecule type" value="Transcribed_RNA"/>
</dbReference>
<dbReference type="InterPro" id="IPR052387">
    <property type="entry name" value="Fibrocystin"/>
</dbReference>
<organism evidence="6">
    <name type="scientific">Guillardia theta</name>
    <name type="common">Cryptophyte</name>
    <name type="synonym">Cryptomonas phi</name>
    <dbReference type="NCBI Taxonomy" id="55529"/>
    <lineage>
        <taxon>Eukaryota</taxon>
        <taxon>Cryptophyceae</taxon>
        <taxon>Pyrenomonadales</taxon>
        <taxon>Geminigeraceae</taxon>
        <taxon>Guillardia</taxon>
    </lineage>
</organism>
<name>A0A7S4L1U0_GUITH</name>
<reference evidence="6" key="1">
    <citation type="submission" date="2021-01" db="EMBL/GenBank/DDBJ databases">
        <authorList>
            <person name="Corre E."/>
            <person name="Pelletier E."/>
            <person name="Niang G."/>
            <person name="Scheremetjew M."/>
            <person name="Finn R."/>
            <person name="Kale V."/>
            <person name="Holt S."/>
            <person name="Cochrane G."/>
            <person name="Meng A."/>
            <person name="Brown T."/>
            <person name="Cohen L."/>
        </authorList>
    </citation>
    <scope>NUCLEOTIDE SEQUENCE</scope>
    <source>
        <strain evidence="6">CCMP 2712</strain>
    </source>
</reference>
<evidence type="ECO:0000256" key="1">
    <source>
        <dbReference type="ARBA" id="ARBA00022729"/>
    </source>
</evidence>
<dbReference type="AlphaFoldDB" id="A0A7S4L1U0"/>
<feature type="domain" description="IPT/TIG" evidence="5">
    <location>
        <begin position="45"/>
        <end position="134"/>
    </location>
</feature>
<keyword evidence="3" id="KW-1133">Transmembrane helix</keyword>
<dbReference type="Gene3D" id="2.60.40.10">
    <property type="entry name" value="Immunoglobulins"/>
    <property type="match status" value="6"/>
</dbReference>
<feature type="domain" description="IPT/TIG" evidence="5">
    <location>
        <begin position="505"/>
        <end position="597"/>
    </location>
</feature>
<feature type="region of interest" description="Disordered" evidence="2">
    <location>
        <begin position="574"/>
        <end position="599"/>
    </location>
</feature>
<evidence type="ECO:0000256" key="4">
    <source>
        <dbReference type="SAM" id="SignalP"/>
    </source>
</evidence>
<evidence type="ECO:0000256" key="3">
    <source>
        <dbReference type="SAM" id="Phobius"/>
    </source>
</evidence>
<dbReference type="PANTHER" id="PTHR46769">
    <property type="entry name" value="POLYCYSTIC KIDNEY AND HEPATIC DISEASE 1 (AUTOSOMAL RECESSIVE)-LIKE 1"/>
    <property type="match status" value="1"/>
</dbReference>
<proteinExistence type="predicted"/>
<gene>
    <name evidence="6" type="ORF">GTHE00462_LOCUS22177</name>
</gene>
<feature type="domain" description="IPT/TIG" evidence="5">
    <location>
        <begin position="413"/>
        <end position="504"/>
    </location>
</feature>
<dbReference type="Pfam" id="PF01833">
    <property type="entry name" value="TIG"/>
    <property type="match status" value="6"/>
</dbReference>
<dbReference type="SMART" id="SM00429">
    <property type="entry name" value="IPT"/>
    <property type="match status" value="6"/>
</dbReference>
<feature type="domain" description="IPT/TIG" evidence="5">
    <location>
        <begin position="135"/>
        <end position="221"/>
    </location>
</feature>
<evidence type="ECO:0000259" key="5">
    <source>
        <dbReference type="SMART" id="SM00429"/>
    </source>
</evidence>
<dbReference type="CDD" id="cd00603">
    <property type="entry name" value="IPT_PCSR"/>
    <property type="match status" value="6"/>
</dbReference>
<protein>
    <recommendedName>
        <fullName evidence="5">IPT/TIG domain-containing protein</fullName>
    </recommendedName>
</protein>
<dbReference type="PANTHER" id="PTHR46769:SF2">
    <property type="entry name" value="FIBROCYSTIN-L ISOFORM 2 PRECURSOR-RELATED"/>
    <property type="match status" value="1"/>
</dbReference>
<feature type="signal peptide" evidence="4">
    <location>
        <begin position="1"/>
        <end position="22"/>
    </location>
</feature>
<dbReference type="InterPro" id="IPR002909">
    <property type="entry name" value="IPT_dom"/>
</dbReference>
<sequence length="694" mass="72658">MLKLNHLRQHLLLLFAIHVASQQTYGPGEGGGTVGRRRRSGMPVAPVIEDVSPANGPTAGGNIITIGGMNFGSGNTNVQPSVSVGGSPCQQVVWVSATSVLCEAPEGVGGHKLVTVEVGGVSSSANPSTYFNYDPPSVIAIEPGHGSASGGTMVTIVGTNFGATNNNPSVTIGGRPCQNVVWLSNTKLQCVSPPGIGIGDVRVFVLDESSPENFGTIFEFDAPVVSKLVPDHGPSTGGYTMTIEGLNFGTIDSKPQIKVGGKQCRSSAWKSNEQVTCVLPKGVGPEKQVTVDILGQPSQPTPRALFSYDGPIITALQPEHGATVGGTHLTVLGANFGNEEDGKKLQVSIGQIPCSSQRWISESCLFCITPAGVGAGKEVEAVVSAIKSSPCPRTPAKSKSPYAGCKSTFDYDRPSIDRVEPNHGPAAGGYFVAALGDNYGTSPNLIKLYMGGVECEKTQWVSNTKARCLVPPGVGITHLIVDVDGQKNSVSSSPSAEGDIFTYDAPVVKRVLPSAGDPMGGQLVTIYGDNFGSDKAKVSVLVGHVPARVVHVNNEQMMIVMPQGEGNRAVRVRVADQESAAPSSSSSSSSPSSHSATTSRAPGEYLTIAYLVALGIIIGSVACVRFIFSKNTAPPTKKVRRGFFARTINRVWGMFFQSQGDSGAESSAYHIVDSIDIEMEASSEIDITEMRDPR</sequence>
<accession>A0A7S4L1U0</accession>
<keyword evidence="3" id="KW-0812">Transmembrane</keyword>
<feature type="domain" description="IPT/TIG" evidence="5">
    <location>
        <begin position="310"/>
        <end position="405"/>
    </location>
</feature>
<feature type="domain" description="IPT/TIG" evidence="5">
    <location>
        <begin position="222"/>
        <end position="309"/>
    </location>
</feature>
<feature type="transmembrane region" description="Helical" evidence="3">
    <location>
        <begin position="605"/>
        <end position="628"/>
    </location>
</feature>
<feature type="compositionally biased region" description="Low complexity" evidence="2">
    <location>
        <begin position="579"/>
        <end position="599"/>
    </location>
</feature>
<dbReference type="InterPro" id="IPR014756">
    <property type="entry name" value="Ig_E-set"/>
</dbReference>
<evidence type="ECO:0000313" key="6">
    <source>
        <dbReference type="EMBL" id="CAE2312427.1"/>
    </source>
</evidence>
<keyword evidence="1 4" id="KW-0732">Signal</keyword>